<dbReference type="RefSeq" id="WP_003612183.1">
    <property type="nucleotide sequence ID" value="NZ_ADVE02000001.1"/>
</dbReference>
<dbReference type="AlphaFoldDB" id="A0A2D2CWL2"/>
<dbReference type="GO" id="GO:0016151">
    <property type="term" value="F:nickel cation binding"/>
    <property type="evidence" value="ECO:0007669"/>
    <property type="project" value="InterPro"/>
</dbReference>
<dbReference type="InterPro" id="IPR029014">
    <property type="entry name" value="NiFe-Hase_large"/>
</dbReference>
<feature type="binding site" evidence="1">
    <location>
        <position position="331"/>
    </location>
    <ligand>
        <name>Ni(2+)</name>
        <dbReference type="ChEBI" id="CHEBI:49786"/>
    </ligand>
</feature>
<dbReference type="KEGG" id="mtw:CQW49_03555"/>
<dbReference type="Pfam" id="PF00374">
    <property type="entry name" value="NiFeSe_Hases"/>
    <property type="match status" value="1"/>
</dbReference>
<dbReference type="PANTHER" id="PTHR42958">
    <property type="entry name" value="HYDROGENASE-2 LARGE CHAIN"/>
    <property type="match status" value="1"/>
</dbReference>
<accession>A0A2D2CWL2</accession>
<dbReference type="InterPro" id="IPR001501">
    <property type="entry name" value="Ni-dep_hyd_lsu"/>
</dbReference>
<evidence type="ECO:0000256" key="1">
    <source>
        <dbReference type="PIRSR" id="PIRSR601501-1"/>
    </source>
</evidence>
<dbReference type="SUPFAM" id="SSF56762">
    <property type="entry name" value="HydB/Nqo4-like"/>
    <property type="match status" value="1"/>
</dbReference>
<keyword evidence="1" id="KW-0460">Magnesium</keyword>
<feature type="binding site" evidence="1">
    <location>
        <position position="289"/>
    </location>
    <ligand>
        <name>Mg(2+)</name>
        <dbReference type="ChEBI" id="CHEBI:18420"/>
    </ligand>
</feature>
<evidence type="ECO:0000313" key="2">
    <source>
        <dbReference type="EMBL" id="ATQ67064.1"/>
    </source>
</evidence>
<organism evidence="2 3">
    <name type="scientific">Methylosinus trichosporium (strain ATCC 35070 / NCIMB 11131 / UNIQEM 75 / OB3b)</name>
    <dbReference type="NCBI Taxonomy" id="595536"/>
    <lineage>
        <taxon>Bacteria</taxon>
        <taxon>Pseudomonadati</taxon>
        <taxon>Pseudomonadota</taxon>
        <taxon>Alphaproteobacteria</taxon>
        <taxon>Hyphomicrobiales</taxon>
        <taxon>Methylocystaceae</taxon>
        <taxon>Methylosinus</taxon>
    </lineage>
</organism>
<reference evidence="3" key="1">
    <citation type="submission" date="2017-10" db="EMBL/GenBank/DDBJ databases">
        <title>Completed PacBio SMRT sequence of Methylosinus trichosporium OB3b reveals presence of a third large plasmid.</title>
        <authorList>
            <person name="Charles T.C."/>
            <person name="Lynch M.D.J."/>
            <person name="Heil J.R."/>
            <person name="Cheng J."/>
        </authorList>
    </citation>
    <scope>NUCLEOTIDE SEQUENCE [LARGE SCALE GENOMIC DNA]</scope>
    <source>
        <strain evidence="3">OB3b</strain>
    </source>
</reference>
<evidence type="ECO:0000313" key="3">
    <source>
        <dbReference type="Proteomes" id="UP000230709"/>
    </source>
</evidence>
<name>A0A2D2CWL2_METT3</name>
<dbReference type="Gene3D" id="1.10.645.10">
    <property type="entry name" value="Cytochrome-c3 Hydrogenase, chain B"/>
    <property type="match status" value="2"/>
</dbReference>
<dbReference type="PANTHER" id="PTHR42958:SF4">
    <property type="entry name" value="HYDROGENASE EXPRESSION_FORMATION PROTEIN HUPK"/>
    <property type="match status" value="1"/>
</dbReference>
<dbReference type="InterPro" id="IPR050867">
    <property type="entry name" value="NiFe/NiFeSe_hydrgnase_LSU"/>
</dbReference>
<gene>
    <name evidence="2" type="ORF">CQW49_03555</name>
</gene>
<keyword evidence="3" id="KW-1185">Reference proteome</keyword>
<dbReference type="STRING" id="595536.GCA_000178815_04449"/>
<dbReference type="EMBL" id="CP023737">
    <property type="protein sequence ID" value="ATQ67064.1"/>
    <property type="molecule type" value="Genomic_DNA"/>
</dbReference>
<sequence length="344" mass="36144">MSSDGAFAAGAISIAVETADGRICSVRLRSSRPVGLARLFRGRPAEEAPLLAERLHALCGVAHGHAAASAIAAARGERPTPSRATTTRLLSERVAETLRSSAAMAGAPPPAPLRELLTLTRAIALDPKRADAGELEPLARALGLERHPCANTFFGSLWRACAEDAALAAQAPDALCAMDDDAVLAGLRRDGDGFSREPQITGRAPETGAFARHWREVDFGHGAALARLQARMIDLADTLARLAEGGAPEPARLSSPVRREGLAAVETARGALYHWARLGDDDKIADYAILAPTEWNFHPAGPFVASLLGARISSSSAADTITRLAALFDPCVAFHVTLEEAVHA</sequence>
<proteinExistence type="predicted"/>
<comment type="cofactor">
    <cofactor evidence="1">
        <name>Ni(2+)</name>
        <dbReference type="ChEBI" id="CHEBI:49786"/>
    </cofactor>
</comment>
<keyword evidence="1" id="KW-0533">Nickel</keyword>
<dbReference type="Proteomes" id="UP000230709">
    <property type="component" value="Chromosome"/>
</dbReference>
<keyword evidence="1" id="KW-0479">Metal-binding</keyword>
<protein>
    <submittedName>
        <fullName evidence="2">Nickel-dependent hydrogenase large subunit</fullName>
    </submittedName>
</protein>